<gene>
    <name evidence="1" type="ORF">ACE1CC_03605</name>
</gene>
<dbReference type="Proteomes" id="UP001576774">
    <property type="component" value="Unassembled WGS sequence"/>
</dbReference>
<dbReference type="Pfam" id="PF21983">
    <property type="entry name" value="NikA-like"/>
    <property type="match status" value="1"/>
</dbReference>
<accession>A0ABV4WZK8</accession>
<dbReference type="EMBL" id="JBHFNQ010000031">
    <property type="protein sequence ID" value="MFB2875960.1"/>
    <property type="molecule type" value="Genomic_DNA"/>
</dbReference>
<evidence type="ECO:0000313" key="2">
    <source>
        <dbReference type="Proteomes" id="UP001576774"/>
    </source>
</evidence>
<comment type="caution">
    <text evidence="1">The sequence shown here is derived from an EMBL/GenBank/DDBJ whole genome shotgun (WGS) entry which is preliminary data.</text>
</comment>
<sequence>MPREKTIRVRLSDDEYEALKQHAKQTDRMISEVIRDFIKKLKKKPS</sequence>
<dbReference type="InterPro" id="IPR010985">
    <property type="entry name" value="Ribbon_hlx_hlx"/>
</dbReference>
<dbReference type="SUPFAM" id="SSF47598">
    <property type="entry name" value="Ribbon-helix-helix"/>
    <property type="match status" value="1"/>
</dbReference>
<evidence type="ECO:0000313" key="1">
    <source>
        <dbReference type="EMBL" id="MFB2875960.1"/>
    </source>
</evidence>
<name>A0ABV4WZK8_9CYAN</name>
<dbReference type="RefSeq" id="WP_413262448.1">
    <property type="nucleotide sequence ID" value="NZ_JBHFNQ010000031.1"/>
</dbReference>
<organism evidence="1 2">
    <name type="scientific">Floridaenema aerugineum BLCC-F46</name>
    <dbReference type="NCBI Taxonomy" id="3153654"/>
    <lineage>
        <taxon>Bacteria</taxon>
        <taxon>Bacillati</taxon>
        <taxon>Cyanobacteriota</taxon>
        <taxon>Cyanophyceae</taxon>
        <taxon>Oscillatoriophycideae</taxon>
        <taxon>Aerosakkonematales</taxon>
        <taxon>Aerosakkonemataceae</taxon>
        <taxon>Floridanema</taxon>
        <taxon>Floridanema aerugineum</taxon>
    </lineage>
</organism>
<dbReference type="InterPro" id="IPR053842">
    <property type="entry name" value="NikA-like"/>
</dbReference>
<keyword evidence="2" id="KW-1185">Reference proteome</keyword>
<protein>
    <submittedName>
        <fullName evidence="1">Ribbon-helix-helix protein, CopG family</fullName>
    </submittedName>
</protein>
<proteinExistence type="predicted"/>
<reference evidence="1 2" key="1">
    <citation type="submission" date="2024-09" db="EMBL/GenBank/DDBJ databases">
        <title>Floridaenema gen nov. (Aerosakkonemataceae, Aerosakkonematales ord. nov., Cyanobacteria) from benthic tropical and subtropical fresh waters, with the description of four new species.</title>
        <authorList>
            <person name="Moretto J.A."/>
            <person name="Berthold D.E."/>
            <person name="Lefler F.W."/>
            <person name="Huang I.-S."/>
            <person name="Laughinghouse H. IV."/>
        </authorList>
    </citation>
    <scope>NUCLEOTIDE SEQUENCE [LARGE SCALE GENOMIC DNA]</scope>
    <source>
        <strain evidence="1 2">BLCC-F46</strain>
    </source>
</reference>